<dbReference type="RefSeq" id="WP_186846363.1">
    <property type="nucleotide sequence ID" value="NZ_JACOME010000003.1"/>
</dbReference>
<comment type="caution">
    <text evidence="1">The sequence shown here is derived from an EMBL/GenBank/DDBJ whole genome shotgun (WGS) entry which is preliminary data.</text>
</comment>
<accession>A0ABR6Y3J4</accession>
<evidence type="ECO:0000313" key="1">
    <source>
        <dbReference type="EMBL" id="MBC3847249.1"/>
    </source>
</evidence>
<gene>
    <name evidence="1" type="ORF">H6H04_12705</name>
</gene>
<sequence length="251" mass="30362">MNYEISTAYSEHKDFLDDCIIHFETKGEPFGNQKRNALRLFKLNDDTINIKSFKVPNIINQIAYKFFRKSKAQRSFEYAIKLKELGIGTPEPIAYYEFKTPLLFKKSYYISKQLDCDLTYRELTHDFNYPDYDNILRAFTRFTYQLHEKGIKFLDHSPGNTLIKKVAHGYEFYLVDLNRMEFKHMEFEERIKNFDRLTIHKSMVEVMSDEYAKVSGENYDDIVKLMWRFTEEFQAKHHKKQKLKKKLKFWR</sequence>
<proteinExistence type="predicted"/>
<keyword evidence="2" id="KW-1185">Reference proteome</keyword>
<dbReference type="Pfam" id="PF06293">
    <property type="entry name" value="Kdo"/>
    <property type="match status" value="1"/>
</dbReference>
<name>A0ABR6Y3J4_9FLAO</name>
<protein>
    <submittedName>
        <fullName evidence="1">Kdo domain containing protein</fullName>
    </submittedName>
</protein>
<reference evidence="1 2" key="1">
    <citation type="submission" date="2020-08" db="EMBL/GenBank/DDBJ databases">
        <title>Winogradskyella ouciana sp. nov., isolated from the hadal seawater of the Mariana Trench.</title>
        <authorList>
            <person name="He X."/>
        </authorList>
    </citation>
    <scope>NUCLEOTIDE SEQUENCE [LARGE SCALE GENOMIC DNA]</scope>
    <source>
        <strain evidence="1 2">KCTC 22026</strain>
    </source>
</reference>
<organism evidence="1 2">
    <name type="scientific">Winogradskyella echinorum</name>
    <dbReference type="NCBI Taxonomy" id="538189"/>
    <lineage>
        <taxon>Bacteria</taxon>
        <taxon>Pseudomonadati</taxon>
        <taxon>Bacteroidota</taxon>
        <taxon>Flavobacteriia</taxon>
        <taxon>Flavobacteriales</taxon>
        <taxon>Flavobacteriaceae</taxon>
        <taxon>Winogradskyella</taxon>
    </lineage>
</organism>
<dbReference type="EMBL" id="JACOME010000003">
    <property type="protein sequence ID" value="MBC3847249.1"/>
    <property type="molecule type" value="Genomic_DNA"/>
</dbReference>
<evidence type="ECO:0000313" key="2">
    <source>
        <dbReference type="Proteomes" id="UP000607435"/>
    </source>
</evidence>
<dbReference type="Proteomes" id="UP000607435">
    <property type="component" value="Unassembled WGS sequence"/>
</dbReference>